<dbReference type="EMBL" id="CM000882">
    <property type="protein sequence ID" value="PNT66650.1"/>
    <property type="molecule type" value="Genomic_DNA"/>
</dbReference>
<name>A0A2K2CXB2_BRADI</name>
<dbReference type="SUPFAM" id="SSF81383">
    <property type="entry name" value="F-box domain"/>
    <property type="match status" value="1"/>
</dbReference>
<proteinExistence type="predicted"/>
<evidence type="ECO:0008006" key="4">
    <source>
        <dbReference type="Google" id="ProtNLM"/>
    </source>
</evidence>
<dbReference type="OrthoDB" id="673594at2759"/>
<dbReference type="PANTHER" id="PTHR34223">
    <property type="entry name" value="OS11G0201299 PROTEIN"/>
    <property type="match status" value="1"/>
</dbReference>
<dbReference type="Proteomes" id="UP000008810">
    <property type="component" value="Chromosome 3"/>
</dbReference>
<evidence type="ECO:0000313" key="1">
    <source>
        <dbReference type="EMBL" id="PNT66650.1"/>
    </source>
</evidence>
<dbReference type="ExpressionAtlas" id="A0A2K2CXB2">
    <property type="expression patterns" value="baseline"/>
</dbReference>
<reference evidence="1 2" key="1">
    <citation type="journal article" date="2010" name="Nature">
        <title>Genome sequencing and analysis of the model grass Brachypodium distachyon.</title>
        <authorList>
            <consortium name="International Brachypodium Initiative"/>
        </authorList>
    </citation>
    <scope>NUCLEOTIDE SEQUENCE [LARGE SCALE GENOMIC DNA]</scope>
    <source>
        <strain evidence="1">Bd21</strain>
        <strain evidence="2">cv. Bd21</strain>
    </source>
</reference>
<dbReference type="Gramene" id="PNT66650">
    <property type="protein sequence ID" value="PNT66650"/>
    <property type="gene ID" value="BRADI_3g15140v3"/>
</dbReference>
<dbReference type="EnsemblPlants" id="PNT66650">
    <property type="protein sequence ID" value="PNT66650"/>
    <property type="gene ID" value="BRADI_3g15140v3"/>
</dbReference>
<evidence type="ECO:0000313" key="3">
    <source>
        <dbReference type="Proteomes" id="UP000008810"/>
    </source>
</evidence>
<reference evidence="2" key="3">
    <citation type="submission" date="2018-08" db="UniProtKB">
        <authorList>
            <consortium name="EnsemblPlants"/>
        </authorList>
    </citation>
    <scope>IDENTIFICATION</scope>
    <source>
        <strain evidence="2">cv. Bd21</strain>
    </source>
</reference>
<gene>
    <name evidence="2" type="primary">LOC104583545</name>
    <name evidence="1" type="ORF">BRADI_3g15140v3</name>
</gene>
<dbReference type="Gene3D" id="3.80.10.10">
    <property type="entry name" value="Ribonuclease Inhibitor"/>
    <property type="match status" value="1"/>
</dbReference>
<keyword evidence="3" id="KW-1185">Reference proteome</keyword>
<dbReference type="InterPro" id="IPR032675">
    <property type="entry name" value="LRR_dom_sf"/>
</dbReference>
<evidence type="ECO:0000313" key="2">
    <source>
        <dbReference type="EnsemblPlants" id="PNT66650"/>
    </source>
</evidence>
<sequence length="381" mass="43052">MSRSNGRLGAGDRISALPDELIHNVMSCLTAQEAVQTCVLARWWQNVWASARCLNLDSARFTGLQRFKKFVDSLIVHRGCTPLDAFWVRTAFDNSGLDNFTDYAEIHPWVCHALRSHAQVLGIVHDGDMLTIRGTFASSHLKRLHLCYFYIDNRTVEMLFCGCPVLEELELINCFVTATTFSSTTLKRSTVTFPDRELYNEDFQDLSIDMPKLVSLYIKDFRDRAPHLVDVSSLQSASIYLNCFAFEGSDSDTNVLRALSNATSLESLSLTLHDEAIHVLARDLTRCKPFRNLKALSLGEWCLNAGGNTLLYWIRCSPNIEKLILHLSRPGSYYYAHPEEYTAAENKPGNLDWTICCTIIPNYLGSSLVGRLLIFYQGRPS</sequence>
<organism evidence="1">
    <name type="scientific">Brachypodium distachyon</name>
    <name type="common">Purple false brome</name>
    <name type="synonym">Trachynia distachya</name>
    <dbReference type="NCBI Taxonomy" id="15368"/>
    <lineage>
        <taxon>Eukaryota</taxon>
        <taxon>Viridiplantae</taxon>
        <taxon>Streptophyta</taxon>
        <taxon>Embryophyta</taxon>
        <taxon>Tracheophyta</taxon>
        <taxon>Spermatophyta</taxon>
        <taxon>Magnoliopsida</taxon>
        <taxon>Liliopsida</taxon>
        <taxon>Poales</taxon>
        <taxon>Poaceae</taxon>
        <taxon>BOP clade</taxon>
        <taxon>Pooideae</taxon>
        <taxon>Stipodae</taxon>
        <taxon>Brachypodieae</taxon>
        <taxon>Brachypodium</taxon>
    </lineage>
</organism>
<dbReference type="SUPFAM" id="SSF52047">
    <property type="entry name" value="RNI-like"/>
    <property type="match status" value="1"/>
</dbReference>
<protein>
    <recommendedName>
        <fullName evidence="4">F-box domain-containing protein</fullName>
    </recommendedName>
</protein>
<reference evidence="1" key="2">
    <citation type="submission" date="2017-06" db="EMBL/GenBank/DDBJ databases">
        <title>WGS assembly of Brachypodium distachyon.</title>
        <authorList>
            <consortium name="The International Brachypodium Initiative"/>
            <person name="Lucas S."/>
            <person name="Harmon-Smith M."/>
            <person name="Lail K."/>
            <person name="Tice H."/>
            <person name="Grimwood J."/>
            <person name="Bruce D."/>
            <person name="Barry K."/>
            <person name="Shu S."/>
            <person name="Lindquist E."/>
            <person name="Wang M."/>
            <person name="Pitluck S."/>
            <person name="Vogel J.P."/>
            <person name="Garvin D.F."/>
            <person name="Mockler T.C."/>
            <person name="Schmutz J."/>
            <person name="Rokhsar D."/>
            <person name="Bevan M.W."/>
        </authorList>
    </citation>
    <scope>NUCLEOTIDE SEQUENCE</scope>
    <source>
        <strain evidence="1">Bd21</strain>
    </source>
</reference>
<dbReference type="InterPro" id="IPR053197">
    <property type="entry name" value="F-box_SCFL_complex_component"/>
</dbReference>
<accession>A0A2K2CXB2</accession>
<dbReference type="InterPro" id="IPR036047">
    <property type="entry name" value="F-box-like_dom_sf"/>
</dbReference>
<dbReference type="AlphaFoldDB" id="A0A2K2CXB2"/>
<dbReference type="PANTHER" id="PTHR34223:SF14">
    <property type="entry name" value="OS08G0149100 PROTEIN"/>
    <property type="match status" value="1"/>
</dbReference>